<evidence type="ECO:0000313" key="12">
    <source>
        <dbReference type="Proteomes" id="UP000574133"/>
    </source>
</evidence>
<keyword evidence="3 10" id="KW-0812">Transmembrane</keyword>
<evidence type="ECO:0000256" key="4">
    <source>
        <dbReference type="ARBA" id="ARBA00022989"/>
    </source>
</evidence>
<dbReference type="GO" id="GO:0005886">
    <property type="term" value="C:plasma membrane"/>
    <property type="evidence" value="ECO:0007669"/>
    <property type="project" value="UniProtKB-SubCell"/>
</dbReference>
<comment type="subcellular location">
    <subcellularLocation>
        <location evidence="1 10">Cell membrane</location>
        <topology evidence="1 10">Multi-pass membrane protein</topology>
    </subcellularLocation>
</comment>
<protein>
    <recommendedName>
        <fullName evidence="10">Fluoride-specific ion channel FluC</fullName>
    </recommendedName>
</protein>
<evidence type="ECO:0000256" key="7">
    <source>
        <dbReference type="ARBA" id="ARBA00035120"/>
    </source>
</evidence>
<dbReference type="HAMAP" id="MF_00454">
    <property type="entry name" value="FluC"/>
    <property type="match status" value="1"/>
</dbReference>
<dbReference type="InterPro" id="IPR003691">
    <property type="entry name" value="FluC"/>
</dbReference>
<feature type="transmembrane region" description="Helical" evidence="10">
    <location>
        <begin position="6"/>
        <end position="25"/>
    </location>
</feature>
<reference evidence="11 12" key="1">
    <citation type="submission" date="2020-08" db="EMBL/GenBank/DDBJ databases">
        <title>Cohnella phylogeny.</title>
        <authorList>
            <person name="Dunlap C."/>
        </authorList>
    </citation>
    <scope>NUCLEOTIDE SEQUENCE [LARGE SCALE GENOMIC DNA]</scope>
    <source>
        <strain evidence="11 12">DSM 103658</strain>
    </source>
</reference>
<keyword evidence="5 10" id="KW-0472">Membrane</keyword>
<keyword evidence="10" id="KW-0479">Metal-binding</keyword>
<dbReference type="GO" id="GO:0046872">
    <property type="term" value="F:metal ion binding"/>
    <property type="evidence" value="ECO:0007669"/>
    <property type="project" value="UniProtKB-KW"/>
</dbReference>
<dbReference type="PANTHER" id="PTHR28259:SF1">
    <property type="entry name" value="FLUORIDE EXPORT PROTEIN 1-RELATED"/>
    <property type="match status" value="1"/>
</dbReference>
<evidence type="ECO:0000256" key="6">
    <source>
        <dbReference type="ARBA" id="ARBA00023303"/>
    </source>
</evidence>
<keyword evidence="10" id="KW-0406">Ion transport</keyword>
<sequence length="119" mass="12892">MDILWIGIGGFIGAISRFVVVNAFSQGSISSIPFGTLTVNLAGSFLLGLLYGLTLNLHLTALMGTGFLGAFTTFSTFQYEIVQIRRLYNWRSVVSYVSISVISGIAFCALGYVLGHLWT</sequence>
<feature type="transmembrane region" description="Helical" evidence="10">
    <location>
        <begin position="32"/>
        <end position="53"/>
    </location>
</feature>
<evidence type="ECO:0000313" key="11">
    <source>
        <dbReference type="EMBL" id="MBB6676210.1"/>
    </source>
</evidence>
<keyword evidence="4 10" id="KW-1133">Transmembrane helix</keyword>
<keyword evidence="6 10" id="KW-0407">Ion channel</keyword>
<comment type="catalytic activity">
    <reaction evidence="8">
        <text>fluoride(in) = fluoride(out)</text>
        <dbReference type="Rhea" id="RHEA:76159"/>
        <dbReference type="ChEBI" id="CHEBI:17051"/>
    </reaction>
    <physiologicalReaction direction="left-to-right" evidence="8">
        <dbReference type="Rhea" id="RHEA:76160"/>
    </physiologicalReaction>
</comment>
<keyword evidence="2 10" id="KW-1003">Cell membrane</keyword>
<dbReference type="PANTHER" id="PTHR28259">
    <property type="entry name" value="FLUORIDE EXPORT PROTEIN 1-RELATED"/>
    <property type="match status" value="1"/>
</dbReference>
<comment type="similarity">
    <text evidence="7 10">Belongs to the fluoride channel Fluc/FEX (TC 1.A.43) family.</text>
</comment>
<feature type="binding site" evidence="10">
    <location>
        <position position="69"/>
    </location>
    <ligand>
        <name>Na(+)</name>
        <dbReference type="ChEBI" id="CHEBI:29101"/>
        <note>structural</note>
    </ligand>
</feature>
<accession>A0A841TAC4</accession>
<gene>
    <name evidence="10" type="primary">fluC</name>
    <name evidence="10" type="synonym">crcB</name>
    <name evidence="11" type="ORF">H4Q31_02600</name>
</gene>
<dbReference type="GO" id="GO:0140114">
    <property type="term" value="P:cellular detoxification of fluoride"/>
    <property type="evidence" value="ECO:0007669"/>
    <property type="project" value="UniProtKB-UniRule"/>
</dbReference>
<evidence type="ECO:0000256" key="3">
    <source>
        <dbReference type="ARBA" id="ARBA00022692"/>
    </source>
</evidence>
<evidence type="ECO:0000256" key="9">
    <source>
        <dbReference type="ARBA" id="ARBA00049940"/>
    </source>
</evidence>
<keyword evidence="10" id="KW-0915">Sodium</keyword>
<name>A0A841TAC4_9BACL</name>
<keyword evidence="12" id="KW-1185">Reference proteome</keyword>
<comment type="caution">
    <text evidence="11">The sequence shown here is derived from an EMBL/GenBank/DDBJ whole genome shotgun (WGS) entry which is preliminary data.</text>
</comment>
<dbReference type="Pfam" id="PF02537">
    <property type="entry name" value="CRCB"/>
    <property type="match status" value="1"/>
</dbReference>
<feature type="transmembrane region" description="Helical" evidence="10">
    <location>
        <begin position="59"/>
        <end position="81"/>
    </location>
</feature>
<evidence type="ECO:0000256" key="2">
    <source>
        <dbReference type="ARBA" id="ARBA00022475"/>
    </source>
</evidence>
<keyword evidence="10" id="KW-0813">Transport</keyword>
<proteinExistence type="inferred from homology"/>
<organism evidence="11 12">
    <name type="scientific">Cohnella lubricantis</name>
    <dbReference type="NCBI Taxonomy" id="2163172"/>
    <lineage>
        <taxon>Bacteria</taxon>
        <taxon>Bacillati</taxon>
        <taxon>Bacillota</taxon>
        <taxon>Bacilli</taxon>
        <taxon>Bacillales</taxon>
        <taxon>Paenibacillaceae</taxon>
        <taxon>Cohnella</taxon>
    </lineage>
</organism>
<dbReference type="GO" id="GO:0062054">
    <property type="term" value="F:fluoride channel activity"/>
    <property type="evidence" value="ECO:0007669"/>
    <property type="project" value="UniProtKB-UniRule"/>
</dbReference>
<evidence type="ECO:0000256" key="10">
    <source>
        <dbReference type="HAMAP-Rule" id="MF_00454"/>
    </source>
</evidence>
<feature type="binding site" evidence="10">
    <location>
        <position position="72"/>
    </location>
    <ligand>
        <name>Na(+)</name>
        <dbReference type="ChEBI" id="CHEBI:29101"/>
        <note>structural</note>
    </ligand>
</feature>
<comment type="function">
    <text evidence="9 10">Fluoride-specific ion channel. Important for reducing fluoride concentration in the cell, thus reducing its toxicity.</text>
</comment>
<dbReference type="EMBL" id="JACJVN010000013">
    <property type="protein sequence ID" value="MBB6676210.1"/>
    <property type="molecule type" value="Genomic_DNA"/>
</dbReference>
<dbReference type="Proteomes" id="UP000574133">
    <property type="component" value="Unassembled WGS sequence"/>
</dbReference>
<dbReference type="RefSeq" id="WP_185177517.1">
    <property type="nucleotide sequence ID" value="NZ_CBCSEP010000002.1"/>
</dbReference>
<feature type="transmembrane region" description="Helical" evidence="10">
    <location>
        <begin position="93"/>
        <end position="114"/>
    </location>
</feature>
<comment type="activity regulation">
    <text evidence="10">Na(+) is not transported, but it plays an essential structural role and its presence is essential for fluoride channel function.</text>
</comment>
<evidence type="ECO:0000256" key="1">
    <source>
        <dbReference type="ARBA" id="ARBA00004651"/>
    </source>
</evidence>
<dbReference type="AlphaFoldDB" id="A0A841TAC4"/>
<evidence type="ECO:0000256" key="5">
    <source>
        <dbReference type="ARBA" id="ARBA00023136"/>
    </source>
</evidence>
<evidence type="ECO:0000256" key="8">
    <source>
        <dbReference type="ARBA" id="ARBA00035585"/>
    </source>
</evidence>